<dbReference type="Proteomes" id="UP000656881">
    <property type="component" value="Unassembled WGS sequence"/>
</dbReference>
<dbReference type="RefSeq" id="WP_189177856.1">
    <property type="nucleotide sequence ID" value="NZ_BMNG01000033.1"/>
</dbReference>
<reference evidence="3" key="1">
    <citation type="journal article" date="2019" name="Int. J. Syst. Evol. Microbiol.">
        <title>The Global Catalogue of Microorganisms (GCM) 10K type strain sequencing project: providing services to taxonomists for standard genome sequencing and annotation.</title>
        <authorList>
            <consortium name="The Broad Institute Genomics Platform"/>
            <consortium name="The Broad Institute Genome Sequencing Center for Infectious Disease"/>
            <person name="Wu L."/>
            <person name="Ma J."/>
        </authorList>
    </citation>
    <scope>NUCLEOTIDE SEQUENCE [LARGE SCALE GENOMIC DNA]</scope>
    <source>
        <strain evidence="3">CGMCC 4.7349</strain>
    </source>
</reference>
<comment type="caution">
    <text evidence="2">The sequence shown here is derived from an EMBL/GenBank/DDBJ whole genome shotgun (WGS) entry which is preliminary data.</text>
</comment>
<gene>
    <name evidence="2" type="ORF">GCM10012286_83200</name>
</gene>
<keyword evidence="3" id="KW-1185">Reference proteome</keyword>
<feature type="compositionally biased region" description="Polar residues" evidence="1">
    <location>
        <begin position="1"/>
        <end position="11"/>
    </location>
</feature>
<feature type="compositionally biased region" description="Basic and acidic residues" evidence="1">
    <location>
        <begin position="12"/>
        <end position="24"/>
    </location>
</feature>
<sequence length="54" mass="5952">MARNNSTSGREQQSDRIAESVGEDYRTQAHEAVARNFEVVDASRKGWVGRGGSK</sequence>
<evidence type="ECO:0000313" key="3">
    <source>
        <dbReference type="Proteomes" id="UP000656881"/>
    </source>
</evidence>
<evidence type="ECO:0000313" key="2">
    <source>
        <dbReference type="EMBL" id="GGO60095.1"/>
    </source>
</evidence>
<protein>
    <submittedName>
        <fullName evidence="2">Uncharacterized protein</fullName>
    </submittedName>
</protein>
<feature type="region of interest" description="Disordered" evidence="1">
    <location>
        <begin position="1"/>
        <end position="24"/>
    </location>
</feature>
<name>A0ABQ2MXC9_9ACTN</name>
<dbReference type="EMBL" id="BMNG01000033">
    <property type="protein sequence ID" value="GGO60095.1"/>
    <property type="molecule type" value="Genomic_DNA"/>
</dbReference>
<proteinExistence type="predicted"/>
<organism evidence="2 3">
    <name type="scientific">Streptomyces lasiicapitis</name>
    <dbReference type="NCBI Taxonomy" id="1923961"/>
    <lineage>
        <taxon>Bacteria</taxon>
        <taxon>Bacillati</taxon>
        <taxon>Actinomycetota</taxon>
        <taxon>Actinomycetes</taxon>
        <taxon>Kitasatosporales</taxon>
        <taxon>Streptomycetaceae</taxon>
        <taxon>Streptomyces</taxon>
    </lineage>
</organism>
<accession>A0ABQ2MXC9</accession>
<evidence type="ECO:0000256" key="1">
    <source>
        <dbReference type="SAM" id="MobiDB-lite"/>
    </source>
</evidence>